<dbReference type="Proteomes" id="UP000694005">
    <property type="component" value="Chromosome A10"/>
</dbReference>
<organism evidence="2 3">
    <name type="scientific">Brassica campestris</name>
    <name type="common">Field mustard</name>
    <dbReference type="NCBI Taxonomy" id="3711"/>
    <lineage>
        <taxon>Eukaryota</taxon>
        <taxon>Viridiplantae</taxon>
        <taxon>Streptophyta</taxon>
        <taxon>Embryophyta</taxon>
        <taxon>Tracheophyta</taxon>
        <taxon>Spermatophyta</taxon>
        <taxon>Magnoliopsida</taxon>
        <taxon>eudicotyledons</taxon>
        <taxon>Gunneridae</taxon>
        <taxon>Pentapetalae</taxon>
        <taxon>rosids</taxon>
        <taxon>malvids</taxon>
        <taxon>Brassicales</taxon>
        <taxon>Brassicaceae</taxon>
        <taxon>Brassiceae</taxon>
        <taxon>Brassica</taxon>
    </lineage>
</organism>
<protein>
    <recommendedName>
        <fullName evidence="1">Trigger factor C-terminal domain-containing protein</fullName>
    </recommendedName>
</protein>
<dbReference type="Gramene" id="A10p13070.2_BraZ1">
    <property type="protein sequence ID" value="A10p13070.2_BraZ1.CDS"/>
    <property type="gene ID" value="A10g13070.2_BraZ1"/>
</dbReference>
<name>A0A8D9MFQ5_BRACM</name>
<sequence length="103" mass="12348">METRKPLCQCAQFTMVEVEIPQSLFEEQGRQFYGARLLEIQQNLAVGDIFKRKNLEFSTDELVKEVENSITEFRKHKQEYDEERVKDQVSSPVRLKYYHFLEL</sequence>
<dbReference type="AlphaFoldDB" id="A0A8D9MFQ5"/>
<feature type="domain" description="Trigger factor C-terminal" evidence="1">
    <location>
        <begin position="40"/>
        <end position="93"/>
    </location>
</feature>
<dbReference type="SUPFAM" id="SSF109998">
    <property type="entry name" value="Triger factor/SurA peptide-binding domain-like"/>
    <property type="match status" value="1"/>
</dbReference>
<dbReference type="InterPro" id="IPR008880">
    <property type="entry name" value="Trigger_fac_C"/>
</dbReference>
<gene>
    <name evidence="2" type="ORF">BRAPAZ1V2_A10P13070.2</name>
</gene>
<evidence type="ECO:0000313" key="3">
    <source>
        <dbReference type="Proteomes" id="UP000694005"/>
    </source>
</evidence>
<evidence type="ECO:0000313" key="2">
    <source>
        <dbReference type="EMBL" id="CAG7910061.1"/>
    </source>
</evidence>
<dbReference type="GO" id="GO:0006457">
    <property type="term" value="P:protein folding"/>
    <property type="evidence" value="ECO:0007669"/>
    <property type="project" value="InterPro"/>
</dbReference>
<proteinExistence type="predicted"/>
<reference evidence="2 3" key="1">
    <citation type="submission" date="2021-07" db="EMBL/GenBank/DDBJ databases">
        <authorList>
            <consortium name="Genoscope - CEA"/>
            <person name="William W."/>
        </authorList>
    </citation>
    <scope>NUCLEOTIDE SEQUENCE [LARGE SCALE GENOMIC DNA]</scope>
</reference>
<dbReference type="Pfam" id="PF05698">
    <property type="entry name" value="Trigger_C"/>
    <property type="match status" value="1"/>
</dbReference>
<dbReference type="EMBL" id="LS974626">
    <property type="protein sequence ID" value="CAG7910061.1"/>
    <property type="molecule type" value="Genomic_DNA"/>
</dbReference>
<dbReference type="GO" id="GO:0015031">
    <property type="term" value="P:protein transport"/>
    <property type="evidence" value="ECO:0007669"/>
    <property type="project" value="InterPro"/>
</dbReference>
<accession>A0A8D9MFQ5</accession>
<evidence type="ECO:0000259" key="1">
    <source>
        <dbReference type="Pfam" id="PF05698"/>
    </source>
</evidence>
<dbReference type="InterPro" id="IPR027304">
    <property type="entry name" value="Trigger_fact/SurA_dom_sf"/>
</dbReference>